<evidence type="ECO:0000259" key="34">
    <source>
        <dbReference type="Pfam" id="PF11838"/>
    </source>
</evidence>
<dbReference type="InterPro" id="IPR034016">
    <property type="entry name" value="M1_APN-typ"/>
</dbReference>
<gene>
    <name evidence="36" type="ORF">APICC_08716</name>
</gene>
<organism evidence="36 37">
    <name type="scientific">Apis cerana cerana</name>
    <name type="common">Oriental honeybee</name>
    <dbReference type="NCBI Taxonomy" id="94128"/>
    <lineage>
        <taxon>Eukaryota</taxon>
        <taxon>Metazoa</taxon>
        <taxon>Ecdysozoa</taxon>
        <taxon>Arthropoda</taxon>
        <taxon>Hexapoda</taxon>
        <taxon>Insecta</taxon>
        <taxon>Pterygota</taxon>
        <taxon>Neoptera</taxon>
        <taxon>Endopterygota</taxon>
        <taxon>Hymenoptera</taxon>
        <taxon>Apocrita</taxon>
        <taxon>Aculeata</taxon>
        <taxon>Apoidea</taxon>
        <taxon>Anthophila</taxon>
        <taxon>Apidae</taxon>
        <taxon>Apis</taxon>
    </lineage>
</organism>
<keyword evidence="20" id="KW-0735">Signal-anchor</keyword>
<evidence type="ECO:0000256" key="30">
    <source>
        <dbReference type="SAM" id="Coils"/>
    </source>
</evidence>
<evidence type="ECO:0000256" key="26">
    <source>
        <dbReference type="ARBA" id="ARBA00023288"/>
    </source>
</evidence>
<proteinExistence type="inferred from homology"/>
<dbReference type="GO" id="GO:0004230">
    <property type="term" value="F:glutamyl aminopeptidase activity"/>
    <property type="evidence" value="ECO:0007669"/>
    <property type="project" value="UniProtKB-EC"/>
</dbReference>
<dbReference type="CDD" id="cd09601">
    <property type="entry name" value="M1_APN-Q_like"/>
    <property type="match status" value="3"/>
</dbReference>
<evidence type="ECO:0000256" key="24">
    <source>
        <dbReference type="ARBA" id="ARBA00023157"/>
    </source>
</evidence>
<dbReference type="GO" id="GO:0098552">
    <property type="term" value="C:side of membrane"/>
    <property type="evidence" value="ECO:0007669"/>
    <property type="project" value="UniProtKB-KW"/>
</dbReference>
<evidence type="ECO:0000256" key="16">
    <source>
        <dbReference type="ARBA" id="ARBA00022729"/>
    </source>
</evidence>
<feature type="chain" id="PRO_5012742749" description="Aminopeptidase N" evidence="32">
    <location>
        <begin position="25"/>
        <end position="2601"/>
    </location>
</feature>
<dbReference type="GO" id="GO:0005615">
    <property type="term" value="C:extracellular space"/>
    <property type="evidence" value="ECO:0007669"/>
    <property type="project" value="TreeGrafter"/>
</dbReference>
<evidence type="ECO:0000256" key="2">
    <source>
        <dbReference type="ARBA" id="ARBA00001703"/>
    </source>
</evidence>
<keyword evidence="26" id="KW-0449">Lipoprotein</keyword>
<feature type="domain" description="ERAP1-like C-terminal" evidence="34">
    <location>
        <begin position="1381"/>
        <end position="1604"/>
    </location>
</feature>
<dbReference type="GO" id="GO:0008270">
    <property type="term" value="F:zinc ion binding"/>
    <property type="evidence" value="ECO:0007669"/>
    <property type="project" value="InterPro"/>
</dbReference>
<evidence type="ECO:0000256" key="27">
    <source>
        <dbReference type="PIRSR" id="PIRSR634016-1"/>
    </source>
</evidence>
<sequence>MNLFWNQISTIVLLLLFAGHETKGIEQDLDYRLPKTVVPSSYEILLMPELKDDFKFEGRVHINASVRESTNTITLHYNKMEILKLTVTCDKELQEIAKTSYDNVTEKYEITLNNELIPETIVSINIAYRGNLRDDMIGFYRSSYFDSKGTLRWLASTQFQTTHARHAFPCFDEPSFKAKFIIRILRPAEYTCLSNMRLKSTIKVEQGYWDEFEESIPMSTYLVAFVISEFEAVKMKGLENFNVWARPEAIDQAKYALTIGVQGLEYLSNRFQQNYQLPKMDMVAVPDFSAGAMENWGLITYRESRLLYDEATSSDIAKQNIASVIIHELTHMWFGNMITPEWWSYLWLSEAFARYFQYFATAQVEKTWNMEEQFLVEQHHTAYASDGIETSQPMTRDVKNSSQISSIGDTITYNKGASIVRMMNLIFGSEVFDASLQNYLIANKQAKVAKPENLWLALQTEINRQKPPYNVSVAPIMTTWTEQPGFPVVSVAIKNGVVTLQQQRFLLRNLKSTPTNLRWYIPITWTTQENPNFNRINVEHWLQDERDTINISQSSGWVIFNVQSAGFYRVNYDNESWYRIIKVLNSKNYADIHVLNRAAIVDDLLNLARTGFLPYGTAFDGLQYLKRENNYLPFKAAFSGLTYLDQRFSGLDEYHKHIKEFVLLLIDDTYKRVGYVDRPRDDRLTVLLRNELNKWACNYGHKSCVQIFTKMFRNWKQDNMIIDPNQRPVAYCMGVKYGTTEDWDFLWKQYYDSNSATEQTVILEALGCTQNTVLLENYNGTDTISSILSLASKRFSTQRSVDKFENLIKGHEAELKNSLDSLNNALQIAKYELSWAKNYSIPITSWLISFNKDHHESKTEYRLPASVKPTSYEVWIQTDVNELDNFTFSGTVSINAIVEGKTQNITLHSSGLDHSDVLVHVRNETVAISRIEIIEKYDFMVIVLNEELQVGQNVLVKIGFSGRLNEEMRGFYRSSYVDGNGKTRWLAATHMEPVGARKMFPCFDEPALKATFKLKVTVPKNFNAVSNMPIDEELSQGERREISFAKTPKMSTYLSALVVSDFAWLNDSIFGVWARRDAIDDGRYALSVMNGLVNFYEKTLGIPYQLPKLDMVALPDFVSGAMENWGLLTYKERNVLYNHQLSSTASKQSIINVISHEISHQWFGNLVSPQWWKYLWLNEGFARYFQYFATKNEEPTWSLESQFIVEQFHSAFEADSSLSTHAMTHDVYSPTEIRGIFDSISYAKSASVIRMIEKVLGREEFFEALGNYLKKRQYDVATPEDLFEAFKEKVTDETIKNLFLAIMNNWTTQPGYPVLYVTLQKDRMKLRQDRFFLNPDDKSPQTTWYIPISWTNLNNPNFTDTKPKLWFNATQDSVQLPSKHLYLLNVQQSGYYRVNYDYKTWQDITDFLKSDKYSTIHEINRAALIDDLLNLGRAEQLNYSVVLNATQYLVNETNYIPWRAFFNGLTYVQKQLEQKDNYNAFVRYVTSLLTPIYNKLGFKDKSKDDHVTLLFRSHVRKWACKFDVTDCKAQALSHFDASNNSAALEANIRSVSYCTVAEQNDRQLWNRLWELYTQSTFSAIKSIILQSLSCATEDVLLKDYEQVSNVNSIVNAIGKKVFTNELYAKYVELVNLLEEKGSLKNARAYVDNAIRELKWNQNNVPKIYQWLEENYPSSSYRLPKLFSPLRYDITLSPYFEERNFTFDGNVKIDMKPKSNYVSRIVIHSNKLDIKNVSVYETNSVTKVKNPLRVSGVRENTDTQMLTIFLDTYVSFDIVTLQIDFLGKLNDNMEGFYRSYYTDSKGNVRWLATTQFEPIYARQAFPCFDEPAFKAKFAIRIERYKEVYNTLSNMPRLETQTTDKPDRVVDTFDETPLMSTYLIAFVVSDFKSVKETSGKEKVNVWGRPDIASKGELTEIAAKTILESLYVETGHAYDLPKLDLIGIPDFSMGAMENWGLVTFREYGLFYDKNVTSSKYEDYIITIIAHELAHMMFGNLVTCDWWDYIWLNEGFAEFMQWRLANSFRSFYGYNDLFVVDELQVAMQNDASESTHPMINPVSKPAEISKIFDSVTYGKSSSVIRMIQKSLKPETFRRAVNLYLTERRFNTSTPNDLWNAFDKAIKETNDLDHWQIDMKTLMHGWTNQRGYPVVYATLKANTITLTQKSFNTNEIIDDFYVPITMTTGSQLDFETTWTSIWLNSGPRTLHHPNPSEWFVLNVQQSGYYRVNYDVDSWRKLIDALNKTDHSRIDVTNRAQIIDDLLNLARAGHVDYEVALNGTTYLRNEKYYIPWKAFFNGFNFILQRYQGQKGEDSIKRYALILANGMYEKIGFVDDEMESHSDHLSRDLILSWMCRLGHKNCVNTSVELFANWMKKGNSISPNARAAVYCTAIREGNQEKWEFLWEEYRSTNFASEKKIILDALGCSSDKETLNSYLRTALVNQSSIRKQDINTVFASIYNSGEFGVDTMIDFLINNYKMLHNYYDNWEGVQDLISKLAPKISTQNQLAKLKELNNKESDISIITNSIDSMVEIAMENMKWYEKYSEQINTWFNHTIHRMEPDDGNAATSIVPNNLAITFVTFNLWIFLREMQNRRTMDDYLYLLVGI</sequence>
<feature type="active site" description="Proton acceptor" evidence="27">
    <location>
        <position position="1984"/>
    </location>
</feature>
<comment type="cofactor">
    <cofactor evidence="28">
        <name>Zn(2+)</name>
        <dbReference type="ChEBI" id="CHEBI:29105"/>
    </cofactor>
    <text evidence="28">Binds 1 zinc ion per subunit.</text>
</comment>
<evidence type="ECO:0000256" key="28">
    <source>
        <dbReference type="PIRSR" id="PIRSR634016-3"/>
    </source>
</evidence>
<dbReference type="InterPro" id="IPR045357">
    <property type="entry name" value="Aminopeptidase_N-like_N"/>
</dbReference>
<keyword evidence="19" id="KW-0106">Calcium</keyword>
<comment type="subunit">
    <text evidence="6">Homodimer; disulfide-linked.</text>
</comment>
<evidence type="ECO:0000256" key="4">
    <source>
        <dbReference type="ARBA" id="ARBA00004609"/>
    </source>
</evidence>
<keyword evidence="37" id="KW-1185">Reference proteome</keyword>
<evidence type="ECO:0000256" key="10">
    <source>
        <dbReference type="ARBA" id="ARBA00022438"/>
    </source>
</evidence>
<keyword evidence="22" id="KW-0482">Metalloprotease</keyword>
<dbReference type="GO" id="GO:0042277">
    <property type="term" value="F:peptide binding"/>
    <property type="evidence" value="ECO:0007669"/>
    <property type="project" value="TreeGrafter"/>
</dbReference>
<keyword evidence="13" id="KW-0645">Protease</keyword>
<evidence type="ECO:0000256" key="31">
    <source>
        <dbReference type="SAM" id="Phobius"/>
    </source>
</evidence>
<evidence type="ECO:0000256" key="25">
    <source>
        <dbReference type="ARBA" id="ARBA00023180"/>
    </source>
</evidence>
<evidence type="ECO:0000259" key="35">
    <source>
        <dbReference type="Pfam" id="PF17900"/>
    </source>
</evidence>
<dbReference type="GO" id="GO:0016285">
    <property type="term" value="F:alanyl aminopeptidase activity"/>
    <property type="evidence" value="ECO:0007669"/>
    <property type="project" value="UniProtKB-EC"/>
</dbReference>
<evidence type="ECO:0000256" key="21">
    <source>
        <dbReference type="ARBA" id="ARBA00022989"/>
    </source>
</evidence>
<evidence type="ECO:0000313" key="37">
    <source>
        <dbReference type="Proteomes" id="UP000242457"/>
    </source>
</evidence>
<dbReference type="EMBL" id="KZ288223">
    <property type="protein sequence ID" value="PBC31976.1"/>
    <property type="molecule type" value="Genomic_DNA"/>
</dbReference>
<dbReference type="InterPro" id="IPR042097">
    <property type="entry name" value="Aminopeptidase_N-like_N_sf"/>
</dbReference>
<dbReference type="FunFam" id="2.60.40.1910:FF:000008">
    <property type="entry name" value="Aminopeptidase"/>
    <property type="match status" value="2"/>
</dbReference>
<keyword evidence="25" id="KW-0325">Glycoprotein</keyword>
<evidence type="ECO:0000256" key="9">
    <source>
        <dbReference type="ARBA" id="ARBA00015611"/>
    </source>
</evidence>
<comment type="catalytic activity">
    <reaction evidence="1">
        <text>Release of an N-terminal amino acid, Xaa-|-Yaa- from a peptide, amide or arylamide. Xaa is preferably Ala, but may be most amino acids including Pro (slow action). When a terminal hydrophobic residue is followed by a prolyl residue, the two may be released as an intact Xaa-Pro dipeptide.</text>
        <dbReference type="EC" id="3.4.11.2"/>
    </reaction>
</comment>
<feature type="transmembrane region" description="Helical" evidence="31">
    <location>
        <begin position="2564"/>
        <end position="2582"/>
    </location>
</feature>
<dbReference type="Gene3D" id="1.10.390.10">
    <property type="entry name" value="Neutral Protease Domain 2"/>
    <property type="match status" value="3"/>
</dbReference>
<feature type="domain" description="Aminopeptidase N-like N-terminal" evidence="35">
    <location>
        <begin position="1684"/>
        <end position="1877"/>
    </location>
</feature>
<evidence type="ECO:0000256" key="15">
    <source>
        <dbReference type="ARBA" id="ARBA00022723"/>
    </source>
</evidence>
<dbReference type="FunFam" id="1.10.390.10:FF:000019">
    <property type="entry name" value="Aminopeptidase"/>
    <property type="match status" value="3"/>
</dbReference>
<evidence type="ECO:0000256" key="8">
    <source>
        <dbReference type="ARBA" id="ARBA00012567"/>
    </source>
</evidence>
<dbReference type="Pfam" id="PF17900">
    <property type="entry name" value="Peptidase_M1_N"/>
    <property type="match status" value="3"/>
</dbReference>
<keyword evidence="24" id="KW-1015">Disulfide bond</keyword>
<evidence type="ECO:0000256" key="14">
    <source>
        <dbReference type="ARBA" id="ARBA00022692"/>
    </source>
</evidence>
<dbReference type="EC" id="3.4.11.2" evidence="7"/>
<dbReference type="InterPro" id="IPR001930">
    <property type="entry name" value="Peptidase_M1"/>
</dbReference>
<evidence type="ECO:0000313" key="36">
    <source>
        <dbReference type="EMBL" id="PBC31976.1"/>
    </source>
</evidence>
<dbReference type="STRING" id="94128.A0A2A3ELA7"/>
<comment type="subcellular location">
    <subcellularLocation>
        <location evidence="4">Cell membrane</location>
        <topology evidence="4">Lipid-anchor</topology>
        <topology evidence="4">GPI-anchor</topology>
    </subcellularLocation>
    <subcellularLocation>
        <location evidence="3">Cell membrane</location>
        <topology evidence="3">Single-pass type II membrane protein</topology>
    </subcellularLocation>
</comment>
<dbReference type="Pfam" id="PF01433">
    <property type="entry name" value="Peptidase_M1"/>
    <property type="match status" value="3"/>
</dbReference>
<evidence type="ECO:0000256" key="11">
    <source>
        <dbReference type="ARBA" id="ARBA00022475"/>
    </source>
</evidence>
<keyword evidence="18 28" id="KW-0862">Zinc</keyword>
<dbReference type="PANTHER" id="PTHR11533:SF276">
    <property type="entry name" value="GLUTAMYL AMINOPEPTIDASE"/>
    <property type="match status" value="1"/>
</dbReference>
<evidence type="ECO:0000256" key="7">
    <source>
        <dbReference type="ARBA" id="ARBA00012564"/>
    </source>
</evidence>
<dbReference type="InterPro" id="IPR050344">
    <property type="entry name" value="Peptidase_M1_aminopeptidases"/>
</dbReference>
<dbReference type="GO" id="GO:0006508">
    <property type="term" value="P:proteolysis"/>
    <property type="evidence" value="ECO:0007669"/>
    <property type="project" value="UniProtKB-KW"/>
</dbReference>
<keyword evidence="12" id="KW-0336">GPI-anchor</keyword>
<evidence type="ECO:0000256" key="13">
    <source>
        <dbReference type="ARBA" id="ARBA00022670"/>
    </source>
</evidence>
<feature type="domain" description="Aminopeptidase N-like N-terminal" evidence="35">
    <location>
        <begin position="38"/>
        <end position="222"/>
    </location>
</feature>
<evidence type="ECO:0000256" key="23">
    <source>
        <dbReference type="ARBA" id="ARBA00023136"/>
    </source>
</evidence>
<dbReference type="EC" id="3.4.11.7" evidence="8"/>
<evidence type="ECO:0000256" key="32">
    <source>
        <dbReference type="SAM" id="SignalP"/>
    </source>
</evidence>
<feature type="domain" description="Peptidase M1 membrane alanine aminopeptidase" evidence="33">
    <location>
        <begin position="1084"/>
        <end position="1306"/>
    </location>
</feature>
<dbReference type="FunFam" id="2.60.40.1730:FF:000012">
    <property type="entry name" value="Aminopeptidase N"/>
    <property type="match status" value="3"/>
</dbReference>
<dbReference type="OrthoDB" id="10031169at2759"/>
<feature type="domain" description="ERAP1-like C-terminal" evidence="34">
    <location>
        <begin position="2209"/>
        <end position="2516"/>
    </location>
</feature>
<evidence type="ECO:0000259" key="33">
    <source>
        <dbReference type="Pfam" id="PF01433"/>
    </source>
</evidence>
<accession>A0A2A3ELA7</accession>
<evidence type="ECO:0000256" key="3">
    <source>
        <dbReference type="ARBA" id="ARBA00004401"/>
    </source>
</evidence>
<feature type="domain" description="Peptidase M1 membrane alanine aminopeptidase" evidence="33">
    <location>
        <begin position="255"/>
        <end position="480"/>
    </location>
</feature>
<keyword evidence="11" id="KW-1003">Cell membrane</keyword>
<comment type="catalytic activity">
    <reaction evidence="2">
        <text>Release of N-terminal glutamate (and to a lesser extent aspartate) from a peptide.</text>
        <dbReference type="EC" id="3.4.11.7"/>
    </reaction>
</comment>
<evidence type="ECO:0000256" key="29">
    <source>
        <dbReference type="PIRSR" id="PIRSR634016-4"/>
    </source>
</evidence>
<evidence type="ECO:0000256" key="17">
    <source>
        <dbReference type="ARBA" id="ARBA00022801"/>
    </source>
</evidence>
<name>A0A2A3ELA7_APICC</name>
<protein>
    <recommendedName>
        <fullName evidence="9">Aminopeptidase N</fullName>
        <ecNumber evidence="7">3.4.11.2</ecNumber>
        <ecNumber evidence="8">3.4.11.7</ecNumber>
    </recommendedName>
</protein>
<feature type="binding site" evidence="28">
    <location>
        <position position="1987"/>
    </location>
    <ligand>
        <name>Zn(2+)</name>
        <dbReference type="ChEBI" id="CHEBI:29105"/>
        <note>catalytic</note>
    </ligand>
</feature>
<evidence type="ECO:0000256" key="19">
    <source>
        <dbReference type="ARBA" id="ARBA00022837"/>
    </source>
</evidence>
<evidence type="ECO:0000256" key="20">
    <source>
        <dbReference type="ARBA" id="ARBA00022968"/>
    </source>
</evidence>
<keyword evidence="16 32" id="KW-0732">Signal</keyword>
<dbReference type="SUPFAM" id="SSF63737">
    <property type="entry name" value="Leukotriene A4 hydrolase N-terminal domain"/>
    <property type="match status" value="3"/>
</dbReference>
<feature type="signal peptide" evidence="32">
    <location>
        <begin position="1"/>
        <end position="24"/>
    </location>
</feature>
<comment type="similarity">
    <text evidence="5">Belongs to the peptidase M1 family.</text>
</comment>
<evidence type="ECO:0000256" key="22">
    <source>
        <dbReference type="ARBA" id="ARBA00023049"/>
    </source>
</evidence>
<feature type="binding site" evidence="28">
    <location>
        <position position="2006"/>
    </location>
    <ligand>
        <name>Zn(2+)</name>
        <dbReference type="ChEBI" id="CHEBI:29105"/>
        <note>catalytic</note>
    </ligand>
</feature>
<dbReference type="Proteomes" id="UP000242457">
    <property type="component" value="Unassembled WGS sequence"/>
</dbReference>
<feature type="domain" description="ERAP1-like C-terminal" evidence="34">
    <location>
        <begin position="557"/>
        <end position="778"/>
    </location>
</feature>
<keyword evidence="23 31" id="KW-0472">Membrane</keyword>
<keyword evidence="21 31" id="KW-1133">Transmembrane helix</keyword>
<dbReference type="FunFam" id="1.25.50.20:FF:000001">
    <property type="entry name" value="Aminopeptidase"/>
    <property type="match status" value="1"/>
</dbReference>
<feature type="binding site" evidence="28">
    <location>
        <position position="1983"/>
    </location>
    <ligand>
        <name>Zn(2+)</name>
        <dbReference type="ChEBI" id="CHEBI:29105"/>
        <note>catalytic</note>
    </ligand>
</feature>
<feature type="domain" description="Aminopeptidase N-like N-terminal" evidence="35">
    <location>
        <begin position="868"/>
        <end position="1054"/>
    </location>
</feature>
<evidence type="ECO:0000256" key="6">
    <source>
        <dbReference type="ARBA" id="ARBA00011748"/>
    </source>
</evidence>
<dbReference type="InterPro" id="IPR024571">
    <property type="entry name" value="ERAP1-like_C_dom"/>
</dbReference>
<dbReference type="Pfam" id="PF11838">
    <property type="entry name" value="ERAP1_C"/>
    <property type="match status" value="3"/>
</dbReference>
<keyword evidence="10 36" id="KW-0031">Aminopeptidase</keyword>
<feature type="domain" description="Peptidase M1 membrane alanine aminopeptidase" evidence="33">
    <location>
        <begin position="1925"/>
        <end position="2137"/>
    </location>
</feature>
<dbReference type="PANTHER" id="PTHR11533">
    <property type="entry name" value="PROTEASE M1 ZINC METALLOPROTEASE"/>
    <property type="match status" value="1"/>
</dbReference>
<dbReference type="InterPro" id="IPR027268">
    <property type="entry name" value="Peptidase_M4/M1_CTD_sf"/>
</dbReference>
<evidence type="ECO:0000256" key="5">
    <source>
        <dbReference type="ARBA" id="ARBA00010136"/>
    </source>
</evidence>
<dbReference type="GO" id="GO:0070006">
    <property type="term" value="F:metalloaminopeptidase activity"/>
    <property type="evidence" value="ECO:0007669"/>
    <property type="project" value="TreeGrafter"/>
</dbReference>
<feature type="coiled-coil region" evidence="30">
    <location>
        <begin position="801"/>
        <end position="832"/>
    </location>
</feature>
<dbReference type="PRINTS" id="PR00756">
    <property type="entry name" value="ALADIPTASE"/>
</dbReference>
<dbReference type="GO" id="GO:0043171">
    <property type="term" value="P:peptide catabolic process"/>
    <property type="evidence" value="ECO:0007669"/>
    <property type="project" value="TreeGrafter"/>
</dbReference>
<reference evidence="36 37" key="1">
    <citation type="submission" date="2014-07" db="EMBL/GenBank/DDBJ databases">
        <title>Genomic and transcriptomic analysis on Apis cerana provide comprehensive insights into honey bee biology.</title>
        <authorList>
            <person name="Diao Q."/>
            <person name="Sun L."/>
            <person name="Zheng H."/>
            <person name="Zheng H."/>
            <person name="Xu S."/>
            <person name="Wang S."/>
            <person name="Zeng Z."/>
            <person name="Hu F."/>
            <person name="Su S."/>
            <person name="Wu J."/>
        </authorList>
    </citation>
    <scope>NUCLEOTIDE SEQUENCE [LARGE SCALE GENOMIC DNA]</scope>
    <source>
        <tissue evidence="36">Pupae without intestine</tissue>
    </source>
</reference>
<dbReference type="Gene3D" id="1.25.50.20">
    <property type="match status" value="4"/>
</dbReference>
<dbReference type="Gene3D" id="2.60.40.1910">
    <property type="match status" value="3"/>
</dbReference>
<evidence type="ECO:0000256" key="12">
    <source>
        <dbReference type="ARBA" id="ARBA00022622"/>
    </source>
</evidence>
<dbReference type="GO" id="GO:0005737">
    <property type="term" value="C:cytoplasm"/>
    <property type="evidence" value="ECO:0007669"/>
    <property type="project" value="TreeGrafter"/>
</dbReference>
<dbReference type="InterPro" id="IPR014782">
    <property type="entry name" value="Peptidase_M1_dom"/>
</dbReference>
<evidence type="ECO:0000256" key="1">
    <source>
        <dbReference type="ARBA" id="ARBA00000098"/>
    </source>
</evidence>
<keyword evidence="14 31" id="KW-0812">Transmembrane</keyword>
<keyword evidence="15 28" id="KW-0479">Metal-binding</keyword>
<keyword evidence="17" id="KW-0378">Hydrolase</keyword>
<evidence type="ECO:0000256" key="18">
    <source>
        <dbReference type="ARBA" id="ARBA00022833"/>
    </source>
</evidence>
<feature type="site" description="Transition state stabilizer" evidence="29">
    <location>
        <position position="2069"/>
    </location>
</feature>
<dbReference type="SUPFAM" id="SSF55486">
    <property type="entry name" value="Metalloproteases ('zincins'), catalytic domain"/>
    <property type="match status" value="3"/>
</dbReference>
<dbReference type="Gene3D" id="2.60.40.1730">
    <property type="entry name" value="tricorn interacting facor f3 domain"/>
    <property type="match status" value="3"/>
</dbReference>
<dbReference type="GO" id="GO:0005886">
    <property type="term" value="C:plasma membrane"/>
    <property type="evidence" value="ECO:0007669"/>
    <property type="project" value="UniProtKB-SubCell"/>
</dbReference>
<keyword evidence="30" id="KW-0175">Coiled coil</keyword>